<protein>
    <submittedName>
        <fullName evidence="6">LysR family transcriptional regulator</fullName>
    </submittedName>
</protein>
<dbReference type="Gene3D" id="3.40.190.290">
    <property type="match status" value="1"/>
</dbReference>
<dbReference type="InterPro" id="IPR036390">
    <property type="entry name" value="WH_DNA-bd_sf"/>
</dbReference>
<feature type="domain" description="HTH lysR-type" evidence="5">
    <location>
        <begin position="5"/>
        <end position="62"/>
    </location>
</feature>
<gene>
    <name evidence="6" type="ORF">BEL05_20350</name>
</gene>
<dbReference type="InterPro" id="IPR000847">
    <property type="entry name" value="LysR_HTH_N"/>
</dbReference>
<evidence type="ECO:0000256" key="4">
    <source>
        <dbReference type="ARBA" id="ARBA00023163"/>
    </source>
</evidence>
<dbReference type="SUPFAM" id="SSF46785">
    <property type="entry name" value="Winged helix' DNA-binding domain"/>
    <property type="match status" value="1"/>
</dbReference>
<comment type="caution">
    <text evidence="6">The sequence shown here is derived from an EMBL/GenBank/DDBJ whole genome shotgun (WGS) entry which is preliminary data.</text>
</comment>
<dbReference type="Pfam" id="PF00126">
    <property type="entry name" value="HTH_1"/>
    <property type="match status" value="1"/>
</dbReference>
<dbReference type="SUPFAM" id="SSF53850">
    <property type="entry name" value="Periplasmic binding protein-like II"/>
    <property type="match status" value="1"/>
</dbReference>
<proteinExistence type="inferred from homology"/>
<dbReference type="PROSITE" id="PS50931">
    <property type="entry name" value="HTH_LYSR"/>
    <property type="match status" value="1"/>
</dbReference>
<dbReference type="GO" id="GO:0003700">
    <property type="term" value="F:DNA-binding transcription factor activity"/>
    <property type="evidence" value="ECO:0007669"/>
    <property type="project" value="InterPro"/>
</dbReference>
<comment type="similarity">
    <text evidence="1">Belongs to the LysR transcriptional regulatory family.</text>
</comment>
<dbReference type="InterPro" id="IPR036388">
    <property type="entry name" value="WH-like_DNA-bd_sf"/>
</dbReference>
<evidence type="ECO:0000256" key="1">
    <source>
        <dbReference type="ARBA" id="ARBA00009437"/>
    </source>
</evidence>
<dbReference type="Proteomes" id="UP000095230">
    <property type="component" value="Unassembled WGS sequence"/>
</dbReference>
<name>A0A1E5IU50_SHECO</name>
<dbReference type="PANTHER" id="PTHR30537">
    <property type="entry name" value="HTH-TYPE TRANSCRIPTIONAL REGULATOR"/>
    <property type="match status" value="1"/>
</dbReference>
<evidence type="ECO:0000256" key="2">
    <source>
        <dbReference type="ARBA" id="ARBA00023015"/>
    </source>
</evidence>
<dbReference type="InterPro" id="IPR005119">
    <property type="entry name" value="LysR_subst-bd"/>
</dbReference>
<evidence type="ECO:0000313" key="6">
    <source>
        <dbReference type="EMBL" id="OEG74101.1"/>
    </source>
</evidence>
<dbReference type="OrthoDB" id="9786526at2"/>
<dbReference type="Gene3D" id="1.10.10.10">
    <property type="entry name" value="Winged helix-like DNA-binding domain superfamily/Winged helix DNA-binding domain"/>
    <property type="match status" value="1"/>
</dbReference>
<keyword evidence="4" id="KW-0804">Transcription</keyword>
<sequence>MNQEISLADIKAFTVIAEAGSFTAAAELLGCSRSYLSRQLTHLEAELGVSLITRTTRAQRLTEQGEQLFSHCKTALDNIASAVAMTMDNAQNLHGHININCVGGFLGEEVVANVVSEFINLHPEVTVNLDFSSERVDLVLGKFDMVFRMGALADSGLVARKLMMIKNGVFASPKYLSMAGTPQHPKDLLRHQCISGSVSHWEFLHQSDVTQKVEVDIVGNVRCKNGRVMKNIALSGNGIARLPYLYCQTELDNQQLTPVFDDWFMADSPFYLIYHKDNYQPERLKAFTKFVTEYFNHHF</sequence>
<dbReference type="AlphaFoldDB" id="A0A1E5IU50"/>
<accession>A0A1E5IU50</accession>
<dbReference type="InterPro" id="IPR058163">
    <property type="entry name" value="LysR-type_TF_proteobact-type"/>
</dbReference>
<dbReference type="RefSeq" id="WP_028763855.1">
    <property type="nucleotide sequence ID" value="NZ_BPFF01000122.1"/>
</dbReference>
<keyword evidence="3" id="KW-0238">DNA-binding</keyword>
<dbReference type="EMBL" id="MCBT01000025">
    <property type="protein sequence ID" value="OEG74101.1"/>
    <property type="molecule type" value="Genomic_DNA"/>
</dbReference>
<reference evidence="6 7" key="1">
    <citation type="submission" date="2016-07" db="EMBL/GenBank/DDBJ databases">
        <title>Whole-genome of two Shewanella species isolated from a digestive organ of sea cucumber Apostichopus japonicus Selenka 1867.</title>
        <authorList>
            <person name="Hong H.-H."/>
            <person name="Choi H."/>
            <person name="Cheon S."/>
            <person name="Oh J.-S."/>
            <person name="Lee H.-G."/>
            <person name="Park C."/>
        </authorList>
    </citation>
    <scope>NUCLEOTIDE SEQUENCE [LARGE SCALE GENOMIC DNA]</scope>
    <source>
        <strain evidence="6 7">CSB03KR</strain>
    </source>
</reference>
<dbReference type="STRING" id="23.BEL05_20350"/>
<organism evidence="6 7">
    <name type="scientific">Shewanella colwelliana</name>
    <name type="common">Alteromonas colwelliana</name>
    <dbReference type="NCBI Taxonomy" id="23"/>
    <lineage>
        <taxon>Bacteria</taxon>
        <taxon>Pseudomonadati</taxon>
        <taxon>Pseudomonadota</taxon>
        <taxon>Gammaproteobacteria</taxon>
        <taxon>Alteromonadales</taxon>
        <taxon>Shewanellaceae</taxon>
        <taxon>Shewanella</taxon>
    </lineage>
</organism>
<dbReference type="CDD" id="cd08422">
    <property type="entry name" value="PBP2_CrgA_like"/>
    <property type="match status" value="1"/>
</dbReference>
<dbReference type="FunFam" id="1.10.10.10:FF:000001">
    <property type="entry name" value="LysR family transcriptional regulator"/>
    <property type="match status" value="1"/>
</dbReference>
<dbReference type="Pfam" id="PF03466">
    <property type="entry name" value="LysR_substrate"/>
    <property type="match status" value="1"/>
</dbReference>
<evidence type="ECO:0000256" key="3">
    <source>
        <dbReference type="ARBA" id="ARBA00023125"/>
    </source>
</evidence>
<evidence type="ECO:0000259" key="5">
    <source>
        <dbReference type="PROSITE" id="PS50931"/>
    </source>
</evidence>
<evidence type="ECO:0000313" key="7">
    <source>
        <dbReference type="Proteomes" id="UP000095230"/>
    </source>
</evidence>
<keyword evidence="2" id="KW-0805">Transcription regulation</keyword>
<dbReference type="PANTHER" id="PTHR30537:SF5">
    <property type="entry name" value="HTH-TYPE TRANSCRIPTIONAL ACTIVATOR TTDR-RELATED"/>
    <property type="match status" value="1"/>
</dbReference>
<dbReference type="GO" id="GO:0043565">
    <property type="term" value="F:sequence-specific DNA binding"/>
    <property type="evidence" value="ECO:0007669"/>
    <property type="project" value="TreeGrafter"/>
</dbReference>
<dbReference type="GO" id="GO:0006351">
    <property type="term" value="P:DNA-templated transcription"/>
    <property type="evidence" value="ECO:0007669"/>
    <property type="project" value="TreeGrafter"/>
</dbReference>